<dbReference type="SMART" id="SM00827">
    <property type="entry name" value="PKS_AT"/>
    <property type="match status" value="1"/>
</dbReference>
<gene>
    <name evidence="2" type="ORF">DSPE1174_LOCUS12</name>
</gene>
<accession>A0A7S2AH80</accession>
<dbReference type="Pfam" id="PF00698">
    <property type="entry name" value="Acyl_transf_1"/>
    <property type="match status" value="1"/>
</dbReference>
<organism evidence="2">
    <name type="scientific">Octactis speculum</name>
    <dbReference type="NCBI Taxonomy" id="3111310"/>
    <lineage>
        <taxon>Eukaryota</taxon>
        <taxon>Sar</taxon>
        <taxon>Stramenopiles</taxon>
        <taxon>Ochrophyta</taxon>
        <taxon>Dictyochophyceae</taxon>
        <taxon>Dictyochales</taxon>
        <taxon>Dictyochaceae</taxon>
        <taxon>Octactis</taxon>
    </lineage>
</organism>
<name>A0A7S2AH80_9STRA</name>
<proteinExistence type="predicted"/>
<dbReference type="PANTHER" id="PTHR47170:SF2">
    <property type="entry name" value="MALONYL-COA:ACP TRANSACYLASE (MAT) DOMAIN-CONTAINING PROTEIN"/>
    <property type="match status" value="1"/>
</dbReference>
<dbReference type="EMBL" id="HBGS01000019">
    <property type="protein sequence ID" value="CAD9368057.1"/>
    <property type="molecule type" value="Transcribed_RNA"/>
</dbReference>
<dbReference type="GO" id="GO:0016740">
    <property type="term" value="F:transferase activity"/>
    <property type="evidence" value="ECO:0007669"/>
    <property type="project" value="InterPro"/>
</dbReference>
<dbReference type="SUPFAM" id="SSF52151">
    <property type="entry name" value="FabD/lysophospholipase-like"/>
    <property type="match status" value="1"/>
</dbReference>
<dbReference type="Gene3D" id="3.40.366.10">
    <property type="entry name" value="Malonyl-Coenzyme A Acyl Carrier Protein, domain 2"/>
    <property type="match status" value="1"/>
</dbReference>
<dbReference type="InterPro" id="IPR001227">
    <property type="entry name" value="Ac_transferase_dom_sf"/>
</dbReference>
<dbReference type="Gene3D" id="3.30.70.250">
    <property type="entry name" value="Malonyl-CoA ACP transacylase, ACP-binding"/>
    <property type="match status" value="1"/>
</dbReference>
<sequence>MTALNPPDRYLIIAVQDSAGYRFHFRVGVMETLGDICRSISVDAYGGKLITPEDLTFMKKPLYSGDKWADVKIVDYFFDVLSLLLASDMAEADADEKAGKNAFADTKIIINTSLTLLPKTEKPEKQASDFDTALLFPGQGAQSVGMGKVLIESGIPGVRDIFDRASKVLGYDMLQLCLEGPAEKLQDTLFCQPAIVTVSLAAVEYMRVKHPEAIHKARHVAGFSLGEFSALVFSGALEFEDALKIVIIRATAMKDCTTRGPPGGMVSISGVNDDDLRILCEEAVKRHPGSICEVANFMFPGGRVVSCDKTVQDWVLQEARRRGAENAKALVVGGAFHSPRMAHAKDALRAALEAVTVSAPRVSVYSNVTGRPYESAAQIKELLPEQLVRGVQWEATMRLMMRGEDAPRRYFETGPGRQLRSMLRRIDQAAFKASSVIKV</sequence>
<protein>
    <recommendedName>
        <fullName evidence="1">Malonyl-CoA:ACP transacylase (MAT) domain-containing protein</fullName>
    </recommendedName>
</protein>
<reference evidence="2" key="1">
    <citation type="submission" date="2021-01" db="EMBL/GenBank/DDBJ databases">
        <authorList>
            <person name="Corre E."/>
            <person name="Pelletier E."/>
            <person name="Niang G."/>
            <person name="Scheremetjew M."/>
            <person name="Finn R."/>
            <person name="Kale V."/>
            <person name="Holt S."/>
            <person name="Cochrane G."/>
            <person name="Meng A."/>
            <person name="Brown T."/>
            <person name="Cohen L."/>
        </authorList>
    </citation>
    <scope>NUCLEOTIDE SEQUENCE</scope>
    <source>
        <strain evidence="2">CCMP1381</strain>
    </source>
</reference>
<feature type="domain" description="Malonyl-CoA:ACP transacylase (MAT)" evidence="1">
    <location>
        <begin position="135"/>
        <end position="439"/>
    </location>
</feature>
<dbReference type="AlphaFoldDB" id="A0A7S2AH80"/>
<dbReference type="InterPro" id="IPR014043">
    <property type="entry name" value="Acyl_transferase_dom"/>
</dbReference>
<dbReference type="InterPro" id="IPR016035">
    <property type="entry name" value="Acyl_Trfase/lysoPLipase"/>
</dbReference>
<evidence type="ECO:0000313" key="2">
    <source>
        <dbReference type="EMBL" id="CAD9368057.1"/>
    </source>
</evidence>
<evidence type="ECO:0000259" key="1">
    <source>
        <dbReference type="SMART" id="SM00827"/>
    </source>
</evidence>
<dbReference type="InterPro" id="IPR052760">
    <property type="entry name" value="Mitochondrial_malonyltrans"/>
</dbReference>
<dbReference type="PANTHER" id="PTHR47170">
    <property type="entry name" value="MALONYL-COA ACP TRANSACYLASE, ACP-BINDING"/>
    <property type="match status" value="1"/>
</dbReference>